<accession>A0A7T4R2K0</accession>
<dbReference type="KEGG" id="snan:I6N98_04760"/>
<dbReference type="EMBL" id="CP066167">
    <property type="protein sequence ID" value="QQD19169.1"/>
    <property type="molecule type" value="Genomic_DNA"/>
</dbReference>
<evidence type="ECO:0000313" key="3">
    <source>
        <dbReference type="Proteomes" id="UP000596063"/>
    </source>
</evidence>
<feature type="chain" id="PRO_5032317255" description="Outer membrane protein beta-barrel domain-containing protein" evidence="1">
    <location>
        <begin position="23"/>
        <end position="200"/>
    </location>
</feature>
<evidence type="ECO:0008006" key="4">
    <source>
        <dbReference type="Google" id="ProtNLM"/>
    </source>
</evidence>
<name>A0A7T4R2K0_9GAMM</name>
<dbReference type="AlphaFoldDB" id="A0A7T4R2K0"/>
<proteinExistence type="predicted"/>
<reference evidence="2 3" key="1">
    <citation type="submission" date="2020-12" db="EMBL/GenBank/DDBJ databases">
        <authorList>
            <person name="Shan Y."/>
        </authorList>
    </citation>
    <scope>NUCLEOTIDE SEQUENCE [LARGE SCALE GENOMIC DNA]</scope>
    <source>
        <strain evidence="3">csc3.9</strain>
    </source>
</reference>
<organism evidence="2 3">
    <name type="scientific">Spongiibacter nanhainus</name>
    <dbReference type="NCBI Taxonomy" id="2794344"/>
    <lineage>
        <taxon>Bacteria</taxon>
        <taxon>Pseudomonadati</taxon>
        <taxon>Pseudomonadota</taxon>
        <taxon>Gammaproteobacteria</taxon>
        <taxon>Cellvibrionales</taxon>
        <taxon>Spongiibacteraceae</taxon>
        <taxon>Spongiibacter</taxon>
    </lineage>
</organism>
<gene>
    <name evidence="2" type="ORF">I6N98_04760</name>
</gene>
<dbReference type="Proteomes" id="UP000596063">
    <property type="component" value="Chromosome"/>
</dbReference>
<evidence type="ECO:0000256" key="1">
    <source>
        <dbReference type="SAM" id="SignalP"/>
    </source>
</evidence>
<protein>
    <recommendedName>
        <fullName evidence="4">Outer membrane protein beta-barrel domain-containing protein</fullName>
    </recommendedName>
</protein>
<evidence type="ECO:0000313" key="2">
    <source>
        <dbReference type="EMBL" id="QQD19169.1"/>
    </source>
</evidence>
<feature type="signal peptide" evidence="1">
    <location>
        <begin position="1"/>
        <end position="22"/>
    </location>
</feature>
<keyword evidence="3" id="KW-1185">Reference proteome</keyword>
<dbReference type="RefSeq" id="WP_198570654.1">
    <property type="nucleotide sequence ID" value="NZ_CP066167.1"/>
</dbReference>
<sequence length="200" mass="21258">MQGTLYRLIAAAAFTCSSFAAAQQAPLTTPAPLQFIVNGAITEGGDDLVKVKFKNAESEKIKAGGLLMLGGGLLLTPGSGAVSLQLTLNYHFDSITAKNGDASFDRFPLEAIVFVNNGRHRFGAGVSHHLSPEADFDFDNEPKDSAEFDDATGLVVEYDYSITSAVRIGLRYTAIEYEASDFVGEKVDGDHVGLTASLAF</sequence>
<keyword evidence="1" id="KW-0732">Signal</keyword>